<evidence type="ECO:0000259" key="1">
    <source>
        <dbReference type="Pfam" id="PF18593"/>
    </source>
</evidence>
<dbReference type="Proteomes" id="UP001596135">
    <property type="component" value="Unassembled WGS sequence"/>
</dbReference>
<organism evidence="2 3">
    <name type="scientific">Nocardioides hankookensis</name>
    <dbReference type="NCBI Taxonomy" id="443157"/>
    <lineage>
        <taxon>Bacteria</taxon>
        <taxon>Bacillati</taxon>
        <taxon>Actinomycetota</taxon>
        <taxon>Actinomycetes</taxon>
        <taxon>Propionibacteriales</taxon>
        <taxon>Nocardioidaceae</taxon>
        <taxon>Nocardioides</taxon>
    </lineage>
</organism>
<dbReference type="InterPro" id="IPR041129">
    <property type="entry name" value="CdiI_2"/>
</dbReference>
<reference evidence="3" key="1">
    <citation type="journal article" date="2019" name="Int. J. Syst. Evol. Microbiol.">
        <title>The Global Catalogue of Microorganisms (GCM) 10K type strain sequencing project: providing services to taxonomists for standard genome sequencing and annotation.</title>
        <authorList>
            <consortium name="The Broad Institute Genomics Platform"/>
            <consortium name="The Broad Institute Genome Sequencing Center for Infectious Disease"/>
            <person name="Wu L."/>
            <person name="Ma J."/>
        </authorList>
    </citation>
    <scope>NUCLEOTIDE SEQUENCE [LARGE SCALE GENOMIC DNA]</scope>
    <source>
        <strain evidence="3">CCUG 54522</strain>
    </source>
</reference>
<accession>A0ABW1LQR9</accession>
<dbReference type="Pfam" id="PF18593">
    <property type="entry name" value="CdiI_2"/>
    <property type="match status" value="1"/>
</dbReference>
<gene>
    <name evidence="2" type="ORF">ACFPYL_23420</name>
</gene>
<dbReference type="EMBL" id="JBHSRJ010000009">
    <property type="protein sequence ID" value="MFC6046054.1"/>
    <property type="molecule type" value="Genomic_DNA"/>
</dbReference>
<sequence>MLWDLVGIYFNQDMSLDYGSEAAALDAFVADDPDAPKVIDEIDWIFENFSSEKELAAYLESQGSDYLPPGGDGHREWLTRIADHVRAATT</sequence>
<proteinExistence type="predicted"/>
<name>A0ABW1LQR9_9ACTN</name>
<evidence type="ECO:0000313" key="2">
    <source>
        <dbReference type="EMBL" id="MFC6046054.1"/>
    </source>
</evidence>
<evidence type="ECO:0000313" key="3">
    <source>
        <dbReference type="Proteomes" id="UP001596135"/>
    </source>
</evidence>
<protein>
    <submittedName>
        <fullName evidence="2">Contact-dependent growth inhibition system immunity protein</fullName>
    </submittedName>
</protein>
<feature type="domain" description="CdiI immunity protein" evidence="1">
    <location>
        <begin position="2"/>
        <end position="84"/>
    </location>
</feature>
<dbReference type="RefSeq" id="WP_379160373.1">
    <property type="nucleotide sequence ID" value="NZ_JBHSRJ010000009.1"/>
</dbReference>
<comment type="caution">
    <text evidence="2">The sequence shown here is derived from an EMBL/GenBank/DDBJ whole genome shotgun (WGS) entry which is preliminary data.</text>
</comment>
<keyword evidence="3" id="KW-1185">Reference proteome</keyword>